<dbReference type="AlphaFoldDB" id="A0AAV4Y6H0"/>
<evidence type="ECO:0000313" key="1">
    <source>
        <dbReference type="EMBL" id="GIZ02862.1"/>
    </source>
</evidence>
<proteinExistence type="predicted"/>
<sequence length="75" mass="8428">MTSPLTGRGQTGKNVTGHRTRWMATSYPVMKVVGRRRFRRGGACGDFGQDVVPRRKELSAFYGEGDFEEEILCSE</sequence>
<evidence type="ECO:0000313" key="2">
    <source>
        <dbReference type="Proteomes" id="UP001054945"/>
    </source>
</evidence>
<dbReference type="Proteomes" id="UP001054945">
    <property type="component" value="Unassembled WGS sequence"/>
</dbReference>
<name>A0AAV4Y6H0_CAEEX</name>
<gene>
    <name evidence="1" type="ORF">CEXT_329291</name>
</gene>
<comment type="caution">
    <text evidence="1">The sequence shown here is derived from an EMBL/GenBank/DDBJ whole genome shotgun (WGS) entry which is preliminary data.</text>
</comment>
<dbReference type="EMBL" id="BPLR01018870">
    <property type="protein sequence ID" value="GIZ02862.1"/>
    <property type="molecule type" value="Genomic_DNA"/>
</dbReference>
<protein>
    <submittedName>
        <fullName evidence="1">Uncharacterized protein</fullName>
    </submittedName>
</protein>
<organism evidence="1 2">
    <name type="scientific">Caerostris extrusa</name>
    <name type="common">Bark spider</name>
    <name type="synonym">Caerostris bankana</name>
    <dbReference type="NCBI Taxonomy" id="172846"/>
    <lineage>
        <taxon>Eukaryota</taxon>
        <taxon>Metazoa</taxon>
        <taxon>Ecdysozoa</taxon>
        <taxon>Arthropoda</taxon>
        <taxon>Chelicerata</taxon>
        <taxon>Arachnida</taxon>
        <taxon>Araneae</taxon>
        <taxon>Araneomorphae</taxon>
        <taxon>Entelegynae</taxon>
        <taxon>Araneoidea</taxon>
        <taxon>Araneidae</taxon>
        <taxon>Caerostris</taxon>
    </lineage>
</organism>
<reference evidence="1 2" key="1">
    <citation type="submission" date="2021-06" db="EMBL/GenBank/DDBJ databases">
        <title>Caerostris extrusa draft genome.</title>
        <authorList>
            <person name="Kono N."/>
            <person name="Arakawa K."/>
        </authorList>
    </citation>
    <scope>NUCLEOTIDE SEQUENCE [LARGE SCALE GENOMIC DNA]</scope>
</reference>
<accession>A0AAV4Y6H0</accession>
<keyword evidence="2" id="KW-1185">Reference proteome</keyword>